<evidence type="ECO:0000256" key="8">
    <source>
        <dbReference type="HAMAP-Rule" id="MF_00910"/>
    </source>
</evidence>
<dbReference type="RefSeq" id="WP_003676740.1">
    <property type="nucleotide sequence ID" value="NZ_CAUJPD010000003.1"/>
</dbReference>
<evidence type="ECO:0000256" key="4">
    <source>
        <dbReference type="ARBA" id="ARBA00022692"/>
    </source>
</evidence>
<dbReference type="EMBL" id="CP065726">
    <property type="protein sequence ID" value="QPT38372.1"/>
    <property type="molecule type" value="Genomic_DNA"/>
</dbReference>
<evidence type="ECO:0000313" key="11">
    <source>
        <dbReference type="Proteomes" id="UP000594865"/>
    </source>
</evidence>
<organism evidence="10 11">
    <name type="scientific">Neisseria cinerea</name>
    <dbReference type="NCBI Taxonomy" id="483"/>
    <lineage>
        <taxon>Bacteria</taxon>
        <taxon>Pseudomonadati</taxon>
        <taxon>Pseudomonadota</taxon>
        <taxon>Betaproteobacteria</taxon>
        <taxon>Neisseriales</taxon>
        <taxon>Neisseriaceae</taxon>
        <taxon>Neisseria</taxon>
    </lineage>
</organism>
<comment type="similarity">
    <text evidence="8">Belongs to the FtsL family.</text>
</comment>
<keyword evidence="5 8" id="KW-1133">Transmembrane helix</keyword>
<accession>A0A7T3BMK8</accession>
<dbReference type="InterPro" id="IPR011922">
    <property type="entry name" value="Cell_div_FtsL"/>
</dbReference>
<dbReference type="GO" id="GO:0032153">
    <property type="term" value="C:cell division site"/>
    <property type="evidence" value="ECO:0007669"/>
    <property type="project" value="UniProtKB-UniRule"/>
</dbReference>
<keyword evidence="6 8" id="KW-0472">Membrane</keyword>
<evidence type="ECO:0000256" key="9">
    <source>
        <dbReference type="NCBIfam" id="TIGR02209"/>
    </source>
</evidence>
<keyword evidence="7 8" id="KW-0131">Cell cycle</keyword>
<protein>
    <recommendedName>
        <fullName evidence="8 9">Cell division protein FtsL</fullName>
    </recommendedName>
</protein>
<comment type="subcellular location">
    <subcellularLocation>
        <location evidence="8">Cell inner membrane</location>
        <topology evidence="8">Single-pass type II membrane protein</topology>
    </subcellularLocation>
    <subcellularLocation>
        <location evidence="1">Cell membrane</location>
        <topology evidence="1">Single-pass type II membrane protein</topology>
    </subcellularLocation>
    <text evidence="8">Localizes to the division septum where it forms a ring structure.</text>
</comment>
<dbReference type="GO" id="GO:0005886">
    <property type="term" value="C:plasma membrane"/>
    <property type="evidence" value="ECO:0007669"/>
    <property type="project" value="UniProtKB-SubCell"/>
</dbReference>
<keyword evidence="11" id="KW-1185">Reference proteome</keyword>
<keyword evidence="4 8" id="KW-0812">Transmembrane</keyword>
<dbReference type="HAMAP" id="MF_00910">
    <property type="entry name" value="FtsL"/>
    <property type="match status" value="1"/>
</dbReference>
<dbReference type="GO" id="GO:0043093">
    <property type="term" value="P:FtsZ-dependent cytokinesis"/>
    <property type="evidence" value="ECO:0007669"/>
    <property type="project" value="UniProtKB-UniRule"/>
</dbReference>
<evidence type="ECO:0000256" key="1">
    <source>
        <dbReference type="ARBA" id="ARBA00004401"/>
    </source>
</evidence>
<dbReference type="NCBIfam" id="TIGR02209">
    <property type="entry name" value="ftsL_broad"/>
    <property type="match status" value="1"/>
</dbReference>
<dbReference type="Proteomes" id="UP000594865">
    <property type="component" value="Chromosome"/>
</dbReference>
<name>A0A7T3BMK8_NEICI</name>
<evidence type="ECO:0000256" key="2">
    <source>
        <dbReference type="ARBA" id="ARBA00022475"/>
    </source>
</evidence>
<proteinExistence type="inferred from homology"/>
<evidence type="ECO:0000313" key="10">
    <source>
        <dbReference type="EMBL" id="QPT38372.1"/>
    </source>
</evidence>
<dbReference type="Pfam" id="PF04999">
    <property type="entry name" value="FtsL"/>
    <property type="match status" value="1"/>
</dbReference>
<comment type="subunit">
    <text evidence="8">Part of a complex composed of FtsB, FtsL and FtsQ.</text>
</comment>
<evidence type="ECO:0000256" key="7">
    <source>
        <dbReference type="ARBA" id="ARBA00023306"/>
    </source>
</evidence>
<sequence length="87" mass="10016">MNKLNFLLLIAVCISAFSVVIQQNQYRLNFTALYKAKKQEIALEQNYAQLRLQQARLANHEAIRSAAEKQNLRPPVSGNTFMVEHQK</sequence>
<gene>
    <name evidence="8 10" type="primary">ftsL</name>
    <name evidence="10" type="ORF">I6G28_02135</name>
</gene>
<comment type="function">
    <text evidence="8">Essential cell division protein. May link together the upstream cell division proteins, which are predominantly cytoplasmic, with the downstream cell division proteins, which are predominantly periplasmic.</text>
</comment>
<evidence type="ECO:0000256" key="3">
    <source>
        <dbReference type="ARBA" id="ARBA00022618"/>
    </source>
</evidence>
<keyword evidence="2 8" id="KW-1003">Cell membrane</keyword>
<keyword evidence="3 8" id="KW-0132">Cell division</keyword>
<dbReference type="AlphaFoldDB" id="A0A7T3BMK8"/>
<evidence type="ECO:0000256" key="6">
    <source>
        <dbReference type="ARBA" id="ARBA00023136"/>
    </source>
</evidence>
<evidence type="ECO:0000256" key="5">
    <source>
        <dbReference type="ARBA" id="ARBA00022989"/>
    </source>
</evidence>
<keyword evidence="8" id="KW-0997">Cell inner membrane</keyword>
<dbReference type="GeneID" id="84021626"/>
<reference evidence="10 11" key="1">
    <citation type="submission" date="2020-12" db="EMBL/GenBank/DDBJ databases">
        <title>FDA dAtabase for Regulatory Grade micrObial Sequences (FDA-ARGOS): Supporting development and validation of Infectious Disease Dx tests.</title>
        <authorList>
            <person name="Sproer C."/>
            <person name="Gronow S."/>
            <person name="Severitt S."/>
            <person name="Schroder I."/>
            <person name="Tallon L."/>
            <person name="Sadzewicz L."/>
            <person name="Zhao X."/>
            <person name="Boylan J."/>
            <person name="Ott S."/>
            <person name="Bowen H."/>
            <person name="Vavikolanu K."/>
            <person name="Mehta A."/>
            <person name="Aluvathingal J."/>
            <person name="Nadendla S."/>
            <person name="Lowell S."/>
            <person name="Myers T."/>
            <person name="Yan Y."/>
            <person name="Sichtig H."/>
        </authorList>
    </citation>
    <scope>NUCLEOTIDE SEQUENCE [LARGE SCALE GENOMIC DNA]</scope>
    <source>
        <strain evidence="10 11">FDAARGOS_871</strain>
    </source>
</reference>